<evidence type="ECO:0000313" key="2">
    <source>
        <dbReference type="EMBL" id="PJJ72029.1"/>
    </source>
</evidence>
<comment type="caution">
    <text evidence="2">The sequence shown here is derived from an EMBL/GenBank/DDBJ whole genome shotgun (WGS) entry which is preliminary data.</text>
</comment>
<dbReference type="InterPro" id="IPR036390">
    <property type="entry name" value="WH_DNA-bd_sf"/>
</dbReference>
<dbReference type="Proteomes" id="UP000228758">
    <property type="component" value="Unassembled WGS sequence"/>
</dbReference>
<dbReference type="SUPFAM" id="SSF53067">
    <property type="entry name" value="Actin-like ATPase domain"/>
    <property type="match status" value="1"/>
</dbReference>
<accession>A0A2M9CJE2</accession>
<dbReference type="AlphaFoldDB" id="A0A2M9CJE2"/>
<name>A0A2M9CJE2_9MICO</name>
<keyword evidence="2" id="KW-0418">Kinase</keyword>
<dbReference type="InterPro" id="IPR000600">
    <property type="entry name" value="ROK"/>
</dbReference>
<dbReference type="CDD" id="cd23763">
    <property type="entry name" value="ASKHA_ATPase_ROK"/>
    <property type="match status" value="1"/>
</dbReference>
<dbReference type="GO" id="GO:0016301">
    <property type="term" value="F:kinase activity"/>
    <property type="evidence" value="ECO:0007669"/>
    <property type="project" value="UniProtKB-KW"/>
</dbReference>
<keyword evidence="2" id="KW-0808">Transferase</keyword>
<gene>
    <name evidence="2" type="ORF">CLV46_1589</name>
</gene>
<evidence type="ECO:0000256" key="1">
    <source>
        <dbReference type="ARBA" id="ARBA00006479"/>
    </source>
</evidence>
<dbReference type="Pfam" id="PF00480">
    <property type="entry name" value="ROK"/>
    <property type="match status" value="1"/>
</dbReference>
<keyword evidence="3" id="KW-1185">Reference proteome</keyword>
<evidence type="ECO:0000313" key="3">
    <source>
        <dbReference type="Proteomes" id="UP000228758"/>
    </source>
</evidence>
<dbReference type="Gene3D" id="3.30.420.40">
    <property type="match status" value="2"/>
</dbReference>
<dbReference type="PANTHER" id="PTHR18964:SF173">
    <property type="entry name" value="GLUCOKINASE"/>
    <property type="match status" value="1"/>
</dbReference>
<dbReference type="EMBL" id="PGFF01000001">
    <property type="protein sequence ID" value="PJJ72029.1"/>
    <property type="molecule type" value="Genomic_DNA"/>
</dbReference>
<dbReference type="InterPro" id="IPR043129">
    <property type="entry name" value="ATPase_NBD"/>
</dbReference>
<reference evidence="2 3" key="1">
    <citation type="submission" date="2017-11" db="EMBL/GenBank/DDBJ databases">
        <title>Genomic Encyclopedia of Archaeal and Bacterial Type Strains, Phase II (KMG-II): From Individual Species to Whole Genera.</title>
        <authorList>
            <person name="Goeker M."/>
        </authorList>
    </citation>
    <scope>NUCLEOTIDE SEQUENCE [LARGE SCALE GENOMIC DNA]</scope>
    <source>
        <strain evidence="2 3">DSM 27393</strain>
    </source>
</reference>
<organism evidence="2 3">
    <name type="scientific">Diaminobutyricimonas aerilata</name>
    <dbReference type="NCBI Taxonomy" id="1162967"/>
    <lineage>
        <taxon>Bacteria</taxon>
        <taxon>Bacillati</taxon>
        <taxon>Actinomycetota</taxon>
        <taxon>Actinomycetes</taxon>
        <taxon>Micrococcales</taxon>
        <taxon>Microbacteriaceae</taxon>
        <taxon>Diaminobutyricimonas</taxon>
    </lineage>
</organism>
<sequence length="397" mass="41955">MTAMSTGPGVVLDLIRSGAATTRRELVDRLGWSRVTLSRRLDELLGAGLIETVGQQSSSGGRPPEQFAIAADAGVILAIDVGGSHTRIGVTDLSSAVLTEDEADIGLFDGPDEIFSWAMQVFDFLLPRVGRSRAHVKAVGVGVPGPVDVTTNLLGTPQNDRRWEGIRIEDYLAQYLDRAVVAVDRDVNIMALGEHRLAWPGYRDLVVVKVGMGIGCAFVWNGGVYRGARGGAGTISAPRTGRPSDPLVRLEQVASGRVIRDRLAEAGRTVSTSAEIVALARSGDRLVVQLVEECGELIGAALADVVGLVNPEAVVVGGNLAGAGERFLGAIRAGILGTTHPFSRRGLQIEASRLGPKAGVRGASLIAQDALFDAERVERTLREEPAFRLDTPSVSFA</sequence>
<protein>
    <submittedName>
        <fullName evidence="2">Putative NBD/HSP70 family sugar kinase</fullName>
    </submittedName>
</protein>
<dbReference type="PANTHER" id="PTHR18964">
    <property type="entry name" value="ROK (REPRESSOR, ORF, KINASE) FAMILY"/>
    <property type="match status" value="1"/>
</dbReference>
<dbReference type="Gene3D" id="1.10.10.10">
    <property type="entry name" value="Winged helix-like DNA-binding domain superfamily/Winged helix DNA-binding domain"/>
    <property type="match status" value="1"/>
</dbReference>
<comment type="similarity">
    <text evidence="1">Belongs to the ROK (NagC/XylR) family.</text>
</comment>
<dbReference type="SUPFAM" id="SSF46785">
    <property type="entry name" value="Winged helix' DNA-binding domain"/>
    <property type="match status" value="1"/>
</dbReference>
<dbReference type="InterPro" id="IPR036388">
    <property type="entry name" value="WH-like_DNA-bd_sf"/>
</dbReference>
<proteinExistence type="inferred from homology"/>